<keyword evidence="3" id="KW-1185">Reference proteome</keyword>
<protein>
    <submittedName>
        <fullName evidence="2">F1/F0 ATPase, subunit 2</fullName>
    </submittedName>
</protein>
<organism evidence="2 3">
    <name type="scientific">Salinihabitans flavidus</name>
    <dbReference type="NCBI Taxonomy" id="569882"/>
    <lineage>
        <taxon>Bacteria</taxon>
        <taxon>Pseudomonadati</taxon>
        <taxon>Pseudomonadota</taxon>
        <taxon>Alphaproteobacteria</taxon>
        <taxon>Rhodobacterales</taxon>
        <taxon>Roseobacteraceae</taxon>
        <taxon>Salinihabitans</taxon>
    </lineage>
</organism>
<dbReference type="RefSeq" id="WP_093120521.1">
    <property type="nucleotide sequence ID" value="NZ_FODS01000037.1"/>
</dbReference>
<accession>A0A1H8VY50</accession>
<gene>
    <name evidence="2" type="ORF">SAMN04490248_13715</name>
</gene>
<feature type="transmembrane region" description="Helical" evidence="1">
    <location>
        <begin position="6"/>
        <end position="28"/>
    </location>
</feature>
<dbReference type="Pfam" id="PF12966">
    <property type="entry name" value="AtpR"/>
    <property type="match status" value="1"/>
</dbReference>
<keyword evidence="1" id="KW-0472">Membrane</keyword>
<feature type="transmembrane region" description="Helical" evidence="1">
    <location>
        <begin position="62"/>
        <end position="79"/>
    </location>
</feature>
<dbReference type="Proteomes" id="UP000198893">
    <property type="component" value="Unassembled WGS sequence"/>
</dbReference>
<evidence type="ECO:0000313" key="3">
    <source>
        <dbReference type="Proteomes" id="UP000198893"/>
    </source>
</evidence>
<dbReference type="AlphaFoldDB" id="A0A1H8VY50"/>
<keyword evidence="1" id="KW-1133">Transmembrane helix</keyword>
<keyword evidence="1" id="KW-0812">Transmembrane</keyword>
<evidence type="ECO:0000313" key="2">
    <source>
        <dbReference type="EMBL" id="SEP20321.1"/>
    </source>
</evidence>
<dbReference type="InterPro" id="IPR017581">
    <property type="entry name" value="AtpR-like"/>
</dbReference>
<proteinExistence type="predicted"/>
<dbReference type="STRING" id="569882.SAMN04490248_13715"/>
<dbReference type="EMBL" id="FODS01000037">
    <property type="protein sequence ID" value="SEP20321.1"/>
    <property type="molecule type" value="Genomic_DNA"/>
</dbReference>
<evidence type="ECO:0000256" key="1">
    <source>
        <dbReference type="SAM" id="Phobius"/>
    </source>
</evidence>
<reference evidence="2 3" key="1">
    <citation type="submission" date="2016-10" db="EMBL/GenBank/DDBJ databases">
        <authorList>
            <person name="de Groot N.N."/>
        </authorList>
    </citation>
    <scope>NUCLEOTIDE SEQUENCE [LARGE SCALE GENOMIC DNA]</scope>
    <source>
        <strain evidence="2 3">DSM 27842</strain>
    </source>
</reference>
<sequence>MTASLAILAGAAFGLLYMGVLWGAVRILTAGRSMWLFAAMGLLRAGLLVGALWLAVWSGATAVEIAFAVLGFIAVRLLATRFVKPSNPERAPWK</sequence>
<name>A0A1H8VY50_9RHOB</name>
<feature type="transmembrane region" description="Helical" evidence="1">
    <location>
        <begin position="35"/>
        <end position="56"/>
    </location>
</feature>